<dbReference type="eggNOG" id="COG3303">
    <property type="taxonomic scope" value="Bacteria"/>
</dbReference>
<dbReference type="Gene3D" id="1.10.1130.10">
    <property type="entry name" value="Flavocytochrome C3, Chain A"/>
    <property type="match status" value="1"/>
</dbReference>
<dbReference type="RefSeq" id="WP_008868720.1">
    <property type="nucleotide sequence ID" value="NZ_ACJN02000001.1"/>
</dbReference>
<evidence type="ECO:0000313" key="13">
    <source>
        <dbReference type="Proteomes" id="UP000005496"/>
    </source>
</evidence>
<dbReference type="EC" id="1.7.2.2" evidence="3"/>
<evidence type="ECO:0000256" key="1">
    <source>
        <dbReference type="ARBA" id="ARBA00004196"/>
    </source>
</evidence>
<evidence type="ECO:0000256" key="11">
    <source>
        <dbReference type="SAM" id="SignalP"/>
    </source>
</evidence>
<keyword evidence="8 12" id="KW-0560">Oxidoreductase</keyword>
<name>D6SLN0_9BACT</name>
<evidence type="ECO:0000256" key="2">
    <source>
        <dbReference type="ARBA" id="ARBA00009288"/>
    </source>
</evidence>
<proteinExistence type="inferred from homology"/>
<keyword evidence="7" id="KW-0106">Calcium</keyword>
<feature type="chain" id="PRO_5003087973" description="nitrite reductase (cytochrome; ammonia-forming)" evidence="11">
    <location>
        <begin position="20"/>
        <end position="522"/>
    </location>
</feature>
<dbReference type="EMBL" id="ACJN02000001">
    <property type="protein sequence ID" value="EFI35591.1"/>
    <property type="molecule type" value="Genomic_DNA"/>
</dbReference>
<evidence type="ECO:0000256" key="10">
    <source>
        <dbReference type="ARBA" id="ARBA00049131"/>
    </source>
</evidence>
<keyword evidence="6 11" id="KW-0732">Signal</keyword>
<evidence type="ECO:0000256" key="5">
    <source>
        <dbReference type="ARBA" id="ARBA00022723"/>
    </source>
</evidence>
<dbReference type="PROSITE" id="PS51257">
    <property type="entry name" value="PROKAR_LIPOPROTEIN"/>
    <property type="match status" value="1"/>
</dbReference>
<dbReference type="PANTHER" id="PTHR30633">
    <property type="entry name" value="CYTOCHROME C-552 RESPIRATORY NITRITE REDUCTASE"/>
    <property type="match status" value="1"/>
</dbReference>
<dbReference type="CDD" id="cd00548">
    <property type="entry name" value="NrfA-like"/>
    <property type="match status" value="1"/>
</dbReference>
<keyword evidence="5" id="KW-0479">Metal-binding</keyword>
<dbReference type="PIRSF" id="PIRSF000243">
    <property type="entry name" value="Cyt_c552"/>
    <property type="match status" value="1"/>
</dbReference>
<accession>D6SLN0</accession>
<protein>
    <recommendedName>
        <fullName evidence="3">nitrite reductase (cytochrome; ammonia-forming)</fullName>
        <ecNumber evidence="3">1.7.2.2</ecNumber>
    </recommendedName>
</protein>
<dbReference type="PANTHER" id="PTHR30633:SF0">
    <property type="entry name" value="CYTOCHROME C-552"/>
    <property type="match status" value="1"/>
</dbReference>
<organism evidence="12 13">
    <name type="scientific">Desulfonatronospira thiodismutans ASO3-1</name>
    <dbReference type="NCBI Taxonomy" id="555779"/>
    <lineage>
        <taxon>Bacteria</taxon>
        <taxon>Pseudomonadati</taxon>
        <taxon>Thermodesulfobacteriota</taxon>
        <taxon>Desulfovibrionia</taxon>
        <taxon>Desulfovibrionales</taxon>
        <taxon>Desulfonatronovibrionaceae</taxon>
        <taxon>Desulfonatronospira</taxon>
    </lineage>
</organism>
<evidence type="ECO:0000256" key="6">
    <source>
        <dbReference type="ARBA" id="ARBA00022729"/>
    </source>
</evidence>
<sequence>MSKKYLSWVLALMLTLVFAGCSEIPEAETPDYETDLTEEEAERNSAFKEYFPKQYQTYQRLKAEDFDYGEGQMTEYGGSVAHEKHLCGDLPQAYKYCQPYLKNLWLGYPFSYEYNRARGHANAVHDLLDIDRINRYSEEAGLPATCYNCKSNKMPGYIEEYGDDFWAMEFHDFREEHDLEDHAIGCNTCHDPEDMSLRITSVPLTEALERQGEDWRDASRNEMRSLVCAQCHVEYYFEHEEIGVAQKPVFPWDKGKNPDDMYEYKKSFGVTDREGFEGWFIDWTHPVSDTPMIKVQHPEYEMWHDSTHGAAGVACADCHMPYTRMDGKKKISSHFQTSPLRSMEAIENTCGQCHTDKSAEYLKDRVIYSQERTWEQLMEAQRESVRAHEAVRLASEYEGDVRNDFDDLMIQARERVRKGQWFWDYVSAENSAGFHNPAKAIDTLSKSQKYSRQAVQYAMQATNYGIAPDLEGDIKDIVPPIEEHSRELHMDPEHLETHEWLQYLEPHPEGDLIWDLNEKVAN</sequence>
<dbReference type="GO" id="GO:0046872">
    <property type="term" value="F:metal ion binding"/>
    <property type="evidence" value="ECO:0007669"/>
    <property type="project" value="UniProtKB-KW"/>
</dbReference>
<dbReference type="OrthoDB" id="9780421at2"/>
<dbReference type="Pfam" id="PF02335">
    <property type="entry name" value="Cytochrom_C552"/>
    <property type="match status" value="1"/>
</dbReference>
<evidence type="ECO:0000256" key="4">
    <source>
        <dbReference type="ARBA" id="ARBA00022617"/>
    </source>
</evidence>
<comment type="subcellular location">
    <subcellularLocation>
        <location evidence="1">Cell envelope</location>
    </subcellularLocation>
</comment>
<dbReference type="GO" id="GO:0042279">
    <property type="term" value="F:nitrite reductase (cytochrome, ammonia-forming) activity"/>
    <property type="evidence" value="ECO:0007669"/>
    <property type="project" value="UniProtKB-EC"/>
</dbReference>
<dbReference type="GO" id="GO:0019645">
    <property type="term" value="P:anaerobic electron transport chain"/>
    <property type="evidence" value="ECO:0007669"/>
    <property type="project" value="TreeGrafter"/>
</dbReference>
<keyword evidence="4" id="KW-0349">Heme</keyword>
<evidence type="ECO:0000256" key="8">
    <source>
        <dbReference type="ARBA" id="ARBA00023002"/>
    </source>
</evidence>
<feature type="signal peptide" evidence="11">
    <location>
        <begin position="1"/>
        <end position="19"/>
    </location>
</feature>
<keyword evidence="9" id="KW-0408">Iron</keyword>
<dbReference type="Gene3D" id="1.20.140.10">
    <property type="entry name" value="Butyryl-CoA Dehydrogenase, subunit A, domain 3"/>
    <property type="match status" value="1"/>
</dbReference>
<evidence type="ECO:0000256" key="9">
    <source>
        <dbReference type="ARBA" id="ARBA00023004"/>
    </source>
</evidence>
<reference evidence="12" key="1">
    <citation type="submission" date="2010-05" db="EMBL/GenBank/DDBJ databases">
        <title>The draft genome of Desulfonatronospira thiodismutans ASO3-1.</title>
        <authorList>
            <consortium name="US DOE Joint Genome Institute (JGI-PGF)"/>
            <person name="Lucas S."/>
            <person name="Copeland A."/>
            <person name="Lapidus A."/>
            <person name="Cheng J.-F."/>
            <person name="Bruce D."/>
            <person name="Goodwin L."/>
            <person name="Pitluck S."/>
            <person name="Chertkov O."/>
            <person name="Brettin T."/>
            <person name="Detter J.C."/>
            <person name="Han C."/>
            <person name="Land M.L."/>
            <person name="Hauser L."/>
            <person name="Kyrpides N."/>
            <person name="Mikhailova N."/>
            <person name="Muyzer G."/>
            <person name="Woyke T."/>
        </authorList>
    </citation>
    <scope>NUCLEOTIDE SEQUENCE [LARGE SCALE GENOMIC DNA]</scope>
    <source>
        <strain evidence="12">ASO3-1</strain>
    </source>
</reference>
<dbReference type="SUPFAM" id="SSF48695">
    <property type="entry name" value="Multiheme cytochromes"/>
    <property type="match status" value="1"/>
</dbReference>
<dbReference type="Proteomes" id="UP000005496">
    <property type="component" value="Unassembled WGS sequence"/>
</dbReference>
<dbReference type="GO" id="GO:0030288">
    <property type="term" value="C:outer membrane-bounded periplasmic space"/>
    <property type="evidence" value="ECO:0007669"/>
    <property type="project" value="TreeGrafter"/>
</dbReference>
<dbReference type="InterPro" id="IPR036280">
    <property type="entry name" value="Multihaem_cyt_sf"/>
</dbReference>
<dbReference type="GO" id="GO:0020037">
    <property type="term" value="F:heme binding"/>
    <property type="evidence" value="ECO:0007669"/>
    <property type="project" value="TreeGrafter"/>
</dbReference>
<evidence type="ECO:0000256" key="3">
    <source>
        <dbReference type="ARBA" id="ARBA00011887"/>
    </source>
</evidence>
<gene>
    <name evidence="12" type="ORF">Dthio_PD3019</name>
</gene>
<comment type="catalytic activity">
    <reaction evidence="10">
        <text>6 Fe(III)-[cytochrome c] + NH4(+) + 2 H2O = 6 Fe(II)-[cytochrome c] + nitrite + 8 H(+)</text>
        <dbReference type="Rhea" id="RHEA:13089"/>
        <dbReference type="Rhea" id="RHEA-COMP:10350"/>
        <dbReference type="Rhea" id="RHEA-COMP:14399"/>
        <dbReference type="ChEBI" id="CHEBI:15377"/>
        <dbReference type="ChEBI" id="CHEBI:15378"/>
        <dbReference type="ChEBI" id="CHEBI:16301"/>
        <dbReference type="ChEBI" id="CHEBI:28938"/>
        <dbReference type="ChEBI" id="CHEBI:29033"/>
        <dbReference type="ChEBI" id="CHEBI:29034"/>
        <dbReference type="EC" id="1.7.2.2"/>
    </reaction>
</comment>
<keyword evidence="13" id="KW-1185">Reference proteome</keyword>
<dbReference type="InterPro" id="IPR003321">
    <property type="entry name" value="Cyt_c552"/>
</dbReference>
<comment type="similarity">
    <text evidence="2">Belongs to the cytochrome c-552 family.</text>
</comment>
<evidence type="ECO:0000313" key="12">
    <source>
        <dbReference type="EMBL" id="EFI35591.1"/>
    </source>
</evidence>
<dbReference type="AlphaFoldDB" id="D6SLN0"/>
<evidence type="ECO:0000256" key="7">
    <source>
        <dbReference type="ARBA" id="ARBA00022837"/>
    </source>
</evidence>
<comment type="caution">
    <text evidence="12">The sequence shown here is derived from an EMBL/GenBank/DDBJ whole genome shotgun (WGS) entry which is preliminary data.</text>
</comment>